<accession>A0A090XEC6</accession>
<evidence type="ECO:0000313" key="2">
    <source>
        <dbReference type="EMBL" id="JAC92633.1"/>
    </source>
</evidence>
<dbReference type="AlphaFoldDB" id="A0A090XEC6"/>
<feature type="non-terminal residue" evidence="2">
    <location>
        <position position="1"/>
    </location>
</feature>
<name>A0A090XEC6_IXORI</name>
<feature type="signal peptide" evidence="1">
    <location>
        <begin position="1"/>
        <end position="22"/>
    </location>
</feature>
<dbReference type="EMBL" id="GBIH01002077">
    <property type="protein sequence ID" value="JAC92633.1"/>
    <property type="molecule type" value="mRNA"/>
</dbReference>
<keyword evidence="1" id="KW-0732">Signal</keyword>
<reference evidence="2" key="1">
    <citation type="journal article" date="2015" name="PLoS Negl. Trop. Dis.">
        <title>Deep Sequencing Analysis of the Ixodes ricinus Haemocytome.</title>
        <authorList>
            <person name="Kotsyfakis M."/>
            <person name="Kopacek P."/>
            <person name="Franta Z."/>
            <person name="Pedra J.H."/>
            <person name="Ribeiro J.M."/>
        </authorList>
    </citation>
    <scope>NUCLEOTIDE SEQUENCE</scope>
</reference>
<evidence type="ECO:0000256" key="1">
    <source>
        <dbReference type="SAM" id="SignalP"/>
    </source>
</evidence>
<feature type="chain" id="PRO_5001868488" evidence="1">
    <location>
        <begin position="23"/>
        <end position="96"/>
    </location>
</feature>
<protein>
    <submittedName>
        <fullName evidence="2">Putative salivary protein</fullName>
    </submittedName>
</protein>
<proteinExistence type="evidence at transcript level"/>
<organism evidence="2">
    <name type="scientific">Ixodes ricinus</name>
    <name type="common">Common tick</name>
    <name type="synonym">Acarus ricinus</name>
    <dbReference type="NCBI Taxonomy" id="34613"/>
    <lineage>
        <taxon>Eukaryota</taxon>
        <taxon>Metazoa</taxon>
        <taxon>Ecdysozoa</taxon>
        <taxon>Arthropoda</taxon>
        <taxon>Chelicerata</taxon>
        <taxon>Arachnida</taxon>
        <taxon>Acari</taxon>
        <taxon>Parasitiformes</taxon>
        <taxon>Ixodida</taxon>
        <taxon>Ixodoidea</taxon>
        <taxon>Ixodidae</taxon>
        <taxon>Ixodinae</taxon>
        <taxon>Ixodes</taxon>
    </lineage>
</organism>
<sequence>ESVVAMKVVCIILLFVIAAGNGKNTGSFKTKFPAFIKDGKAFRPGTPPNSVKDLTNRINKPQVNPLVINEKQVNFKKLYIICRRESGNETNRGWST</sequence>